<dbReference type="Pfam" id="PF13349">
    <property type="entry name" value="DUF4097"/>
    <property type="match status" value="1"/>
</dbReference>
<dbReference type="Proteomes" id="UP000286974">
    <property type="component" value="Unassembled WGS sequence"/>
</dbReference>
<evidence type="ECO:0000313" key="4">
    <source>
        <dbReference type="Proteomes" id="UP000286974"/>
    </source>
</evidence>
<keyword evidence="1" id="KW-0812">Transmembrane</keyword>
<feature type="transmembrane region" description="Helical" evidence="1">
    <location>
        <begin position="96"/>
        <end position="113"/>
    </location>
</feature>
<sequence length="446" mass="48218">MADYSIKENESVTDNDKRVKKSKSDAKTIWLIVLALLSTPVTIPLAIALVLVGIGVIIAVVGIIFGLAMMLIGLVVMAFGSLFAGVTLLPASLWTGMYYLGIGLAVLGIFTVAVPIGKWFIDLVIHITSTISKWIYSKVVPKNRGRKIGGLPMKKMLITGVVLVIVGTFLFGLGYSKGGSKNIYWQNGGFRIDNSKYVTESFPNVDSIKLQSDDPIIIKKGNVRQVRVHYISSIKIHKDSANKVLKINNNVNERNSIGFELHPVLNTRRNLVQVTVPNKLSLKSVSGNSSDSISIDHLNVNQISLNGDAEVNLNQVNVKHKLSLDSSGDVTLSRVTAPNVEATMSDGDIYVEHSSFTANKSLITANDSDIDIKGSVFSELRAVSGDGDITINDSKFNRKMTASSQDGDILIAGVNPKLINIKAKTLDGDLAIFGRKTVVSPLSIVK</sequence>
<evidence type="ECO:0000259" key="2">
    <source>
        <dbReference type="Pfam" id="PF13349"/>
    </source>
</evidence>
<dbReference type="EMBL" id="BEXA01000003">
    <property type="protein sequence ID" value="GAY73294.1"/>
    <property type="molecule type" value="Genomic_DNA"/>
</dbReference>
<proteinExistence type="predicted"/>
<feature type="transmembrane region" description="Helical" evidence="1">
    <location>
        <begin position="57"/>
        <end position="84"/>
    </location>
</feature>
<keyword evidence="1" id="KW-0472">Membrane</keyword>
<accession>A0A401FLN2</accession>
<gene>
    <name evidence="3" type="ORF">NBRC111893_1440</name>
</gene>
<evidence type="ECO:0000313" key="3">
    <source>
        <dbReference type="EMBL" id="GAY73294.1"/>
    </source>
</evidence>
<dbReference type="Gene3D" id="2.160.20.120">
    <property type="match status" value="1"/>
</dbReference>
<protein>
    <submittedName>
        <fullName evidence="3">Integral membrane protein</fullName>
    </submittedName>
</protein>
<feature type="transmembrane region" description="Helical" evidence="1">
    <location>
        <begin position="28"/>
        <end position="51"/>
    </location>
</feature>
<name>A0A401FLN2_9LACO</name>
<organism evidence="3 4">
    <name type="scientific">Lentilactobacillus kosonis</name>
    <dbReference type="NCBI Taxonomy" id="2810561"/>
    <lineage>
        <taxon>Bacteria</taxon>
        <taxon>Bacillati</taxon>
        <taxon>Bacillota</taxon>
        <taxon>Bacilli</taxon>
        <taxon>Lactobacillales</taxon>
        <taxon>Lactobacillaceae</taxon>
        <taxon>Lentilactobacillus</taxon>
    </lineage>
</organism>
<evidence type="ECO:0000256" key="1">
    <source>
        <dbReference type="SAM" id="Phobius"/>
    </source>
</evidence>
<dbReference type="RefSeq" id="WP_230402950.1">
    <property type="nucleotide sequence ID" value="NZ_BEXA01000003.1"/>
</dbReference>
<reference evidence="3 4" key="1">
    <citation type="submission" date="2017-11" db="EMBL/GenBank/DDBJ databases">
        <title>Draft Genome Sequence of Lactobacillus curieae NBRC 111893 isolated from Koso, a Japanese sugar-Vegetable Fermented Beverage.</title>
        <authorList>
            <person name="Chiou T.Y."/>
            <person name="Oshima K."/>
            <person name="Suda W."/>
            <person name="Hattori M."/>
            <person name="Takahashi T."/>
        </authorList>
    </citation>
    <scope>NUCLEOTIDE SEQUENCE [LARGE SCALE GENOMIC DNA]</scope>
    <source>
        <strain evidence="3 4">NBRC111893</strain>
    </source>
</reference>
<feature type="domain" description="DUF4097" evidence="2">
    <location>
        <begin position="206"/>
        <end position="434"/>
    </location>
</feature>
<keyword evidence="4" id="KW-1185">Reference proteome</keyword>
<dbReference type="AlphaFoldDB" id="A0A401FLN2"/>
<feature type="transmembrane region" description="Helical" evidence="1">
    <location>
        <begin position="156"/>
        <end position="175"/>
    </location>
</feature>
<keyword evidence="1" id="KW-1133">Transmembrane helix</keyword>
<dbReference type="InterPro" id="IPR025164">
    <property type="entry name" value="Toastrack_DUF4097"/>
</dbReference>
<comment type="caution">
    <text evidence="3">The sequence shown here is derived from an EMBL/GenBank/DDBJ whole genome shotgun (WGS) entry which is preliminary data.</text>
</comment>